<dbReference type="STRING" id="150374.A0A0M9VX02"/>
<proteinExistence type="predicted"/>
<evidence type="ECO:0000313" key="2">
    <source>
        <dbReference type="EMBL" id="KOS22605.1"/>
    </source>
</evidence>
<feature type="compositionally biased region" description="Basic and acidic residues" evidence="1">
    <location>
        <begin position="127"/>
        <end position="136"/>
    </location>
</feature>
<reference evidence="2 3" key="1">
    <citation type="submission" date="2015-07" db="EMBL/GenBank/DDBJ databases">
        <title>The genome of the fungus Escovopsis weberi, a specialized disease agent of ant agriculture.</title>
        <authorList>
            <person name="de Man T.J."/>
            <person name="Stajich J.E."/>
            <person name="Kubicek C.P."/>
            <person name="Chenthamara K."/>
            <person name="Atanasova L."/>
            <person name="Druzhinina I.S."/>
            <person name="Birnbaum S."/>
            <person name="Barribeau S.M."/>
            <person name="Teiling C."/>
            <person name="Suen G."/>
            <person name="Currie C."/>
            <person name="Gerardo N.M."/>
        </authorList>
    </citation>
    <scope>NUCLEOTIDE SEQUENCE [LARGE SCALE GENOMIC DNA]</scope>
</reference>
<sequence>MFPTLIRRFAQAAKEPPAKQAQSLTVANNPYKARKVWPPDFRALNHQQQLRFEKKYKRRITLASRSPRWDKGVKYAQLATITAALVWLLFYSEFEWYGQKYKPSEETAATQIRRRAAHLFGVLDPEKRYERRKDAPEINPSAPKPESR</sequence>
<accession>A0A0M9VX02</accession>
<dbReference type="Proteomes" id="UP000053831">
    <property type="component" value="Unassembled WGS sequence"/>
</dbReference>
<comment type="caution">
    <text evidence="2">The sequence shown here is derived from an EMBL/GenBank/DDBJ whole genome shotgun (WGS) entry which is preliminary data.</text>
</comment>
<feature type="region of interest" description="Disordered" evidence="1">
    <location>
        <begin position="127"/>
        <end position="148"/>
    </location>
</feature>
<dbReference type="AlphaFoldDB" id="A0A0M9VX02"/>
<evidence type="ECO:0000256" key="1">
    <source>
        <dbReference type="SAM" id="MobiDB-lite"/>
    </source>
</evidence>
<dbReference type="OrthoDB" id="5278907at2759"/>
<organism evidence="2 3">
    <name type="scientific">Escovopsis weberi</name>
    <dbReference type="NCBI Taxonomy" id="150374"/>
    <lineage>
        <taxon>Eukaryota</taxon>
        <taxon>Fungi</taxon>
        <taxon>Dikarya</taxon>
        <taxon>Ascomycota</taxon>
        <taxon>Pezizomycotina</taxon>
        <taxon>Sordariomycetes</taxon>
        <taxon>Hypocreomycetidae</taxon>
        <taxon>Hypocreales</taxon>
        <taxon>Hypocreaceae</taxon>
        <taxon>Escovopsis</taxon>
    </lineage>
</organism>
<gene>
    <name evidence="2" type="ORF">ESCO_002237</name>
</gene>
<protein>
    <submittedName>
        <fullName evidence="2">Uncharacterized protein</fullName>
    </submittedName>
</protein>
<dbReference type="EMBL" id="LGSR01000006">
    <property type="protein sequence ID" value="KOS22605.1"/>
    <property type="molecule type" value="Genomic_DNA"/>
</dbReference>
<keyword evidence="3" id="KW-1185">Reference proteome</keyword>
<name>A0A0M9VX02_ESCWE</name>
<evidence type="ECO:0000313" key="3">
    <source>
        <dbReference type="Proteomes" id="UP000053831"/>
    </source>
</evidence>